<dbReference type="AlphaFoldDB" id="A0AAD9QFI7"/>
<accession>A0AAD9QFI7</accession>
<reference evidence="1" key="1">
    <citation type="journal article" date="2023" name="G3 (Bethesda)">
        <title>Whole genome assembly and annotation of the endangered Caribbean coral Acropora cervicornis.</title>
        <authorList>
            <person name="Selwyn J.D."/>
            <person name="Vollmer S.V."/>
        </authorList>
    </citation>
    <scope>NUCLEOTIDE SEQUENCE</scope>
    <source>
        <strain evidence="1">K2</strain>
    </source>
</reference>
<name>A0AAD9QFI7_ACRCE</name>
<dbReference type="Proteomes" id="UP001249851">
    <property type="component" value="Unassembled WGS sequence"/>
</dbReference>
<dbReference type="EMBL" id="JARQWQ010000038">
    <property type="protein sequence ID" value="KAK2560016.1"/>
    <property type="molecule type" value="Genomic_DNA"/>
</dbReference>
<reference evidence="1" key="2">
    <citation type="journal article" date="2023" name="Science">
        <title>Genomic signatures of disease resistance in endangered staghorn corals.</title>
        <authorList>
            <person name="Vollmer S.V."/>
            <person name="Selwyn J.D."/>
            <person name="Despard B.A."/>
            <person name="Roesel C.L."/>
        </authorList>
    </citation>
    <scope>NUCLEOTIDE SEQUENCE</scope>
    <source>
        <strain evidence="1">K2</strain>
    </source>
</reference>
<evidence type="ECO:0000313" key="2">
    <source>
        <dbReference type="Proteomes" id="UP001249851"/>
    </source>
</evidence>
<protein>
    <submittedName>
        <fullName evidence="1">Uncharacterized protein</fullName>
    </submittedName>
</protein>
<sequence>MNHMDTKMLQNMEEQLTFCVKLTGKMVLEKCTVLLPGLSLHGAYSGHQFIHQRDTFVGHFSCLTSQFSNHEGNEEKVRNETGEK</sequence>
<organism evidence="1 2">
    <name type="scientific">Acropora cervicornis</name>
    <name type="common">Staghorn coral</name>
    <dbReference type="NCBI Taxonomy" id="6130"/>
    <lineage>
        <taxon>Eukaryota</taxon>
        <taxon>Metazoa</taxon>
        <taxon>Cnidaria</taxon>
        <taxon>Anthozoa</taxon>
        <taxon>Hexacorallia</taxon>
        <taxon>Scleractinia</taxon>
        <taxon>Astrocoeniina</taxon>
        <taxon>Acroporidae</taxon>
        <taxon>Acropora</taxon>
    </lineage>
</organism>
<evidence type="ECO:0000313" key="1">
    <source>
        <dbReference type="EMBL" id="KAK2560016.1"/>
    </source>
</evidence>
<proteinExistence type="predicted"/>
<gene>
    <name evidence="1" type="ORF">P5673_017601</name>
</gene>
<comment type="caution">
    <text evidence="1">The sequence shown here is derived from an EMBL/GenBank/DDBJ whole genome shotgun (WGS) entry which is preliminary data.</text>
</comment>
<keyword evidence="2" id="KW-1185">Reference proteome</keyword>